<comment type="similarity">
    <text evidence="2">Belongs to the FliJ family.</text>
</comment>
<keyword evidence="9" id="KW-0472">Membrane</keyword>
<evidence type="ECO:0000313" key="14">
    <source>
        <dbReference type="Proteomes" id="UP000075766"/>
    </source>
</evidence>
<dbReference type="InterPro" id="IPR012823">
    <property type="entry name" value="Flagell_FliJ"/>
</dbReference>
<evidence type="ECO:0000256" key="4">
    <source>
        <dbReference type="ARBA" id="ARBA00022448"/>
    </source>
</evidence>
<evidence type="ECO:0000256" key="6">
    <source>
        <dbReference type="ARBA" id="ARBA00022500"/>
    </source>
</evidence>
<keyword evidence="14" id="KW-1185">Reference proteome</keyword>
<evidence type="ECO:0000256" key="8">
    <source>
        <dbReference type="ARBA" id="ARBA00022927"/>
    </source>
</evidence>
<comment type="subcellular location">
    <subcellularLocation>
        <location evidence="1">Cell membrane</location>
        <topology evidence="1">Peripheral membrane protein</topology>
        <orientation evidence="1">Cytoplasmic side</orientation>
    </subcellularLocation>
</comment>
<protein>
    <recommendedName>
        <fullName evidence="3">Flagellar FliJ protein</fullName>
    </recommendedName>
</protein>
<dbReference type="PANTHER" id="PTHR38786:SF1">
    <property type="entry name" value="FLAGELLAR FLIJ PROTEIN"/>
    <property type="match status" value="1"/>
</dbReference>
<dbReference type="Pfam" id="PF02050">
    <property type="entry name" value="FliJ"/>
    <property type="match status" value="1"/>
</dbReference>
<keyword evidence="13" id="KW-0966">Cell projection</keyword>
<dbReference type="NCBIfam" id="TIGR02473">
    <property type="entry name" value="flagell_FliJ"/>
    <property type="match status" value="1"/>
</dbReference>
<dbReference type="InterPro" id="IPR053716">
    <property type="entry name" value="Flag_assembly_chemotaxis_eff"/>
</dbReference>
<dbReference type="PANTHER" id="PTHR38786">
    <property type="entry name" value="FLAGELLAR FLIJ PROTEIN"/>
    <property type="match status" value="1"/>
</dbReference>
<evidence type="ECO:0000313" key="13">
    <source>
        <dbReference type="EMBL" id="KXX64895.1"/>
    </source>
</evidence>
<dbReference type="Gene3D" id="1.10.287.1700">
    <property type="match status" value="1"/>
</dbReference>
<evidence type="ECO:0000256" key="2">
    <source>
        <dbReference type="ARBA" id="ARBA00010004"/>
    </source>
</evidence>
<evidence type="ECO:0000256" key="3">
    <source>
        <dbReference type="ARBA" id="ARBA00020392"/>
    </source>
</evidence>
<keyword evidence="5" id="KW-1003">Cell membrane</keyword>
<sequence>MSAGIRRFKRLLRIREAQENEAAVGLAARLDTLNQVEAQREQLERYLNDYLNALVPEDVNMLKQLARMRDQLREALDQQELRVDAAQAQVDQARAVWLERHQASLSLDKLIERRREQEALQEGRRQQREQDMWATRRAFDQRHQE</sequence>
<evidence type="ECO:0000256" key="7">
    <source>
        <dbReference type="ARBA" id="ARBA00022795"/>
    </source>
</evidence>
<reference evidence="13 14" key="1">
    <citation type="submission" date="2016-02" db="EMBL/GenBank/DDBJ databases">
        <title>Genome sequence of Marichromatium gracile YL-28, a purple sulfur bacterium.</title>
        <authorList>
            <person name="Zhao C."/>
            <person name="Hong X."/>
            <person name="Chen S."/>
            <person name="Yang S."/>
        </authorList>
    </citation>
    <scope>NUCLEOTIDE SEQUENCE [LARGE SCALE GENOMIC DNA]</scope>
    <source>
        <strain evidence="13 14">YL28</strain>
    </source>
</reference>
<feature type="compositionally biased region" description="Basic and acidic residues" evidence="12">
    <location>
        <begin position="118"/>
        <end position="131"/>
    </location>
</feature>
<keyword evidence="13" id="KW-0969">Cilium</keyword>
<keyword evidence="4" id="KW-0813">Transport</keyword>
<comment type="caution">
    <text evidence="13">The sequence shown here is derived from an EMBL/GenBank/DDBJ whole genome shotgun (WGS) entry which is preliminary data.</text>
</comment>
<evidence type="ECO:0000256" key="9">
    <source>
        <dbReference type="ARBA" id="ARBA00023136"/>
    </source>
</evidence>
<accession>A0ABR5VHS0</accession>
<evidence type="ECO:0000256" key="5">
    <source>
        <dbReference type="ARBA" id="ARBA00022475"/>
    </source>
</evidence>
<keyword evidence="6" id="KW-0145">Chemotaxis</keyword>
<gene>
    <name evidence="13" type="ORF">AY586_02095</name>
</gene>
<feature type="coiled-coil region" evidence="11">
    <location>
        <begin position="33"/>
        <end position="96"/>
    </location>
</feature>
<keyword evidence="11" id="KW-0175">Coiled coil</keyword>
<organism evidence="13 14">
    <name type="scientific">Marichromatium gracile</name>
    <name type="common">Chromatium gracile</name>
    <dbReference type="NCBI Taxonomy" id="1048"/>
    <lineage>
        <taxon>Bacteria</taxon>
        <taxon>Pseudomonadati</taxon>
        <taxon>Pseudomonadota</taxon>
        <taxon>Gammaproteobacteria</taxon>
        <taxon>Chromatiales</taxon>
        <taxon>Chromatiaceae</taxon>
        <taxon>Marichromatium</taxon>
    </lineage>
</organism>
<keyword evidence="10" id="KW-1006">Bacterial flagellum protein export</keyword>
<keyword evidence="7" id="KW-1005">Bacterial flagellum biogenesis</keyword>
<proteinExistence type="inferred from homology"/>
<dbReference type="Proteomes" id="UP000075766">
    <property type="component" value="Unassembled WGS sequence"/>
</dbReference>
<evidence type="ECO:0000256" key="11">
    <source>
        <dbReference type="SAM" id="Coils"/>
    </source>
</evidence>
<evidence type="ECO:0000256" key="10">
    <source>
        <dbReference type="ARBA" id="ARBA00023225"/>
    </source>
</evidence>
<keyword evidence="8" id="KW-0653">Protein transport</keyword>
<dbReference type="RefSeq" id="WP_062274583.1">
    <property type="nucleotide sequence ID" value="NZ_JAKEDQ010000030.1"/>
</dbReference>
<name>A0ABR5VHS0_MARGR</name>
<dbReference type="EMBL" id="LSYU01000044">
    <property type="protein sequence ID" value="KXX64895.1"/>
    <property type="molecule type" value="Genomic_DNA"/>
</dbReference>
<keyword evidence="13" id="KW-0282">Flagellum</keyword>
<feature type="region of interest" description="Disordered" evidence="12">
    <location>
        <begin position="118"/>
        <end position="145"/>
    </location>
</feature>
<evidence type="ECO:0000256" key="1">
    <source>
        <dbReference type="ARBA" id="ARBA00004413"/>
    </source>
</evidence>
<evidence type="ECO:0000256" key="12">
    <source>
        <dbReference type="SAM" id="MobiDB-lite"/>
    </source>
</evidence>
<dbReference type="InterPro" id="IPR052570">
    <property type="entry name" value="FliJ"/>
</dbReference>